<dbReference type="EC" id="2.3.2.27" evidence="4"/>
<evidence type="ECO:0000256" key="4">
    <source>
        <dbReference type="ARBA" id="ARBA00012483"/>
    </source>
</evidence>
<evidence type="ECO:0000313" key="14">
    <source>
        <dbReference type="Proteomes" id="UP000094527"/>
    </source>
</evidence>
<dbReference type="GO" id="GO:0061630">
    <property type="term" value="F:ubiquitin protein ligase activity"/>
    <property type="evidence" value="ECO:0007669"/>
    <property type="project" value="UniProtKB-EC"/>
</dbReference>
<dbReference type="AlphaFoldDB" id="A0A1D2MBE3"/>
<keyword evidence="9" id="KW-0862">Zinc</keyword>
<comment type="pathway">
    <text evidence="2">Protein modification; protein ubiquitination.</text>
</comment>
<comment type="caution">
    <text evidence="13">The sequence shown here is derived from an EMBL/GenBank/DDBJ whole genome shotgun (WGS) entry which is preliminary data.</text>
</comment>
<dbReference type="Gene3D" id="3.30.40.10">
    <property type="entry name" value="Zinc/RING finger domain, C3HC4 (zinc finger)"/>
    <property type="match status" value="1"/>
</dbReference>
<evidence type="ECO:0000256" key="5">
    <source>
        <dbReference type="ARBA" id="ARBA00022679"/>
    </source>
</evidence>
<evidence type="ECO:0000313" key="13">
    <source>
        <dbReference type="EMBL" id="ODM90283.1"/>
    </source>
</evidence>
<proteinExistence type="inferred from homology"/>
<dbReference type="Proteomes" id="UP000094527">
    <property type="component" value="Unassembled WGS sequence"/>
</dbReference>
<keyword evidence="8" id="KW-0833">Ubl conjugation pathway</keyword>
<evidence type="ECO:0000256" key="8">
    <source>
        <dbReference type="ARBA" id="ARBA00022786"/>
    </source>
</evidence>
<keyword evidence="6" id="KW-0479">Metal-binding</keyword>
<dbReference type="PANTHER" id="PTHR10315:SF71">
    <property type="entry name" value="RING-TYPE E3 UBIQUITIN TRANSFERASE"/>
    <property type="match status" value="1"/>
</dbReference>
<evidence type="ECO:0000256" key="3">
    <source>
        <dbReference type="ARBA" id="ARBA00009119"/>
    </source>
</evidence>
<dbReference type="PANTHER" id="PTHR10315">
    <property type="entry name" value="E3 UBIQUITIN PROTEIN LIGASE SIAH"/>
    <property type="match status" value="1"/>
</dbReference>
<keyword evidence="5" id="KW-0808">Transferase</keyword>
<accession>A0A1D2MBE3</accession>
<keyword evidence="14" id="KW-1185">Reference proteome</keyword>
<evidence type="ECO:0000259" key="11">
    <source>
        <dbReference type="PROSITE" id="PS50089"/>
    </source>
</evidence>
<dbReference type="EMBL" id="LJIJ01002057">
    <property type="protein sequence ID" value="ODM90283.1"/>
    <property type="molecule type" value="Genomic_DNA"/>
</dbReference>
<reference evidence="13 14" key="1">
    <citation type="journal article" date="2016" name="Genome Biol. Evol.">
        <title>Gene Family Evolution Reflects Adaptation to Soil Environmental Stressors in the Genome of the Collembolan Orchesella cincta.</title>
        <authorList>
            <person name="Faddeeva-Vakhrusheva A."/>
            <person name="Derks M.F."/>
            <person name="Anvar S.Y."/>
            <person name="Agamennone V."/>
            <person name="Suring W."/>
            <person name="Smit S."/>
            <person name="van Straalen N.M."/>
            <person name="Roelofs D."/>
        </authorList>
    </citation>
    <scope>NUCLEOTIDE SEQUENCE [LARGE SCALE GENOMIC DNA]</scope>
    <source>
        <tissue evidence="13">Mixed pool</tissue>
    </source>
</reference>
<dbReference type="SUPFAM" id="SSF49599">
    <property type="entry name" value="TRAF domain-like"/>
    <property type="match status" value="1"/>
</dbReference>
<sequence>MEKFRSCPICLEVPEGDIFQCTAGHMICSSCIPKVDGDRCPQCRIPFGNPKIRSRILEEILDAQEFQCRFSDQGCNHLCKRSEVTRHGNSCSFNPDTVSLCKQFGFSSCEFQLGCISRAEIISHFEGSHNLRCSCKQFPSVPSAGYNLRYPMVQLRELLSRKRRTPEDLKIANVIINLMSSGTLEDSPLFLFITKMNWAALTVSFAIIKLWESSSTPPTNYNAKFTLLRGNSTEGQLLQPRSNSTSETVNPYPLTWEMKVFNIKEAQQVLNWIPMSIPVSMLKETQFGSASGDVYILPFKLCAWVSTLSIVIVGNCRE</sequence>
<dbReference type="SUPFAM" id="SSF57850">
    <property type="entry name" value="RING/U-box"/>
    <property type="match status" value="1"/>
</dbReference>
<evidence type="ECO:0000256" key="9">
    <source>
        <dbReference type="ARBA" id="ARBA00022833"/>
    </source>
</evidence>
<dbReference type="STRING" id="48709.A0A1D2MBE3"/>
<evidence type="ECO:0000256" key="1">
    <source>
        <dbReference type="ARBA" id="ARBA00000900"/>
    </source>
</evidence>
<dbReference type="PROSITE" id="PS50089">
    <property type="entry name" value="ZF_RING_2"/>
    <property type="match status" value="1"/>
</dbReference>
<dbReference type="GO" id="GO:0005737">
    <property type="term" value="C:cytoplasm"/>
    <property type="evidence" value="ECO:0007669"/>
    <property type="project" value="TreeGrafter"/>
</dbReference>
<dbReference type="Pfam" id="PF21362">
    <property type="entry name" value="Sina_RING"/>
    <property type="match status" value="1"/>
</dbReference>
<dbReference type="PROSITE" id="PS51081">
    <property type="entry name" value="ZF_SIAH"/>
    <property type="match status" value="1"/>
</dbReference>
<evidence type="ECO:0000256" key="10">
    <source>
        <dbReference type="PROSITE-ProRule" id="PRU00455"/>
    </source>
</evidence>
<feature type="domain" description="SIAH-type" evidence="12">
    <location>
        <begin position="63"/>
        <end position="130"/>
    </location>
</feature>
<dbReference type="InterPro" id="IPR001841">
    <property type="entry name" value="Znf_RING"/>
</dbReference>
<comment type="similarity">
    <text evidence="3">Belongs to the SINA (Seven in absentia) family.</text>
</comment>
<comment type="catalytic activity">
    <reaction evidence="1">
        <text>S-ubiquitinyl-[E2 ubiquitin-conjugating enzyme]-L-cysteine + [acceptor protein]-L-lysine = [E2 ubiquitin-conjugating enzyme]-L-cysteine + N(6)-ubiquitinyl-[acceptor protein]-L-lysine.</text>
        <dbReference type="EC" id="2.3.2.27"/>
    </reaction>
</comment>
<dbReference type="InterPro" id="IPR013010">
    <property type="entry name" value="Znf_SIAH"/>
</dbReference>
<evidence type="ECO:0000259" key="12">
    <source>
        <dbReference type="PROSITE" id="PS51081"/>
    </source>
</evidence>
<feature type="domain" description="RING-type" evidence="11">
    <location>
        <begin position="7"/>
        <end position="44"/>
    </location>
</feature>
<dbReference type="InterPro" id="IPR049548">
    <property type="entry name" value="Sina-like_RING"/>
</dbReference>
<dbReference type="OrthoDB" id="941555at2759"/>
<protein>
    <recommendedName>
        <fullName evidence="4">RING-type E3 ubiquitin transferase</fullName>
        <ecNumber evidence="4">2.3.2.27</ecNumber>
    </recommendedName>
</protein>
<gene>
    <name evidence="13" type="ORF">Ocin01_16400</name>
</gene>
<dbReference type="SMART" id="SM00184">
    <property type="entry name" value="RING"/>
    <property type="match status" value="1"/>
</dbReference>
<keyword evidence="7 10" id="KW-0863">Zinc-finger</keyword>
<dbReference type="InterPro" id="IPR013083">
    <property type="entry name" value="Znf_RING/FYVE/PHD"/>
</dbReference>
<evidence type="ECO:0000256" key="2">
    <source>
        <dbReference type="ARBA" id="ARBA00004906"/>
    </source>
</evidence>
<dbReference type="InterPro" id="IPR052088">
    <property type="entry name" value="E3_ubiquitin-ligase_SINA"/>
</dbReference>
<evidence type="ECO:0000256" key="7">
    <source>
        <dbReference type="ARBA" id="ARBA00022771"/>
    </source>
</evidence>
<dbReference type="GO" id="GO:0008270">
    <property type="term" value="F:zinc ion binding"/>
    <property type="evidence" value="ECO:0007669"/>
    <property type="project" value="UniProtKB-KW"/>
</dbReference>
<evidence type="ECO:0000256" key="6">
    <source>
        <dbReference type="ARBA" id="ARBA00022723"/>
    </source>
</evidence>
<organism evidence="13 14">
    <name type="scientific">Orchesella cincta</name>
    <name type="common">Springtail</name>
    <name type="synonym">Podura cincta</name>
    <dbReference type="NCBI Taxonomy" id="48709"/>
    <lineage>
        <taxon>Eukaryota</taxon>
        <taxon>Metazoa</taxon>
        <taxon>Ecdysozoa</taxon>
        <taxon>Arthropoda</taxon>
        <taxon>Hexapoda</taxon>
        <taxon>Collembola</taxon>
        <taxon>Entomobryomorpha</taxon>
        <taxon>Entomobryoidea</taxon>
        <taxon>Orchesellidae</taxon>
        <taxon>Orchesellinae</taxon>
        <taxon>Orchesella</taxon>
    </lineage>
</organism>
<name>A0A1D2MBE3_ORCCI</name>